<dbReference type="EMBL" id="JBITLV010000003">
    <property type="protein sequence ID" value="MFI7587561.1"/>
    <property type="molecule type" value="Genomic_DNA"/>
</dbReference>
<evidence type="ECO:0000256" key="1">
    <source>
        <dbReference type="ARBA" id="ARBA00001946"/>
    </source>
</evidence>
<dbReference type="Proteomes" id="UP001612915">
    <property type="component" value="Unassembled WGS sequence"/>
</dbReference>
<evidence type="ECO:0000259" key="3">
    <source>
        <dbReference type="PROSITE" id="PS51462"/>
    </source>
</evidence>
<dbReference type="InterPro" id="IPR000086">
    <property type="entry name" value="NUDIX_hydrolase_dom"/>
</dbReference>
<name>A0ABW8AMG1_9ACTN</name>
<feature type="domain" description="Nudix hydrolase" evidence="3">
    <location>
        <begin position="20"/>
        <end position="160"/>
    </location>
</feature>
<accession>A0ABW8AMG1</accession>
<evidence type="ECO:0000256" key="2">
    <source>
        <dbReference type="ARBA" id="ARBA00022801"/>
    </source>
</evidence>
<dbReference type="PANTHER" id="PTHR43046">
    <property type="entry name" value="GDP-MANNOSE MANNOSYL HYDROLASE"/>
    <property type="match status" value="1"/>
</dbReference>
<evidence type="ECO:0000313" key="4">
    <source>
        <dbReference type="EMBL" id="MFI7587561.1"/>
    </source>
</evidence>
<dbReference type="PROSITE" id="PS00893">
    <property type="entry name" value="NUDIX_BOX"/>
    <property type="match status" value="1"/>
</dbReference>
<dbReference type="PANTHER" id="PTHR43046:SF2">
    <property type="entry name" value="8-OXO-DGTP DIPHOSPHATASE-RELATED"/>
    <property type="match status" value="1"/>
</dbReference>
<dbReference type="Gene3D" id="3.90.79.10">
    <property type="entry name" value="Nucleoside Triphosphate Pyrophosphohydrolase"/>
    <property type="match status" value="1"/>
</dbReference>
<dbReference type="InterPro" id="IPR020084">
    <property type="entry name" value="NUDIX_hydrolase_CS"/>
</dbReference>
<evidence type="ECO:0000313" key="5">
    <source>
        <dbReference type="Proteomes" id="UP001612915"/>
    </source>
</evidence>
<sequence length="161" mass="17173">MSAGDGNAWVHCHLGHRHWGRYGAAGLVLVRGARDEPAPRQILLQLRAAWTHEGGTWGVPGGARDSHESIETAAVREAEEEAGLDGAALKLPENPLLVGTDHGEWSYTYVLAFAPDDLTIGPPTQESEALAWVDLDAVPGLALHSGFAATWPAVQSWITTP</sequence>
<protein>
    <submittedName>
        <fullName evidence="4">NUDIX domain-containing protein</fullName>
    </submittedName>
</protein>
<dbReference type="Pfam" id="PF00293">
    <property type="entry name" value="NUDIX"/>
    <property type="match status" value="1"/>
</dbReference>
<proteinExistence type="predicted"/>
<keyword evidence="2" id="KW-0378">Hydrolase</keyword>
<gene>
    <name evidence="4" type="ORF">ACIB24_10855</name>
</gene>
<dbReference type="PROSITE" id="PS51462">
    <property type="entry name" value="NUDIX"/>
    <property type="match status" value="1"/>
</dbReference>
<organism evidence="4 5">
    <name type="scientific">Spongisporangium articulatum</name>
    <dbReference type="NCBI Taxonomy" id="3362603"/>
    <lineage>
        <taxon>Bacteria</taxon>
        <taxon>Bacillati</taxon>
        <taxon>Actinomycetota</taxon>
        <taxon>Actinomycetes</taxon>
        <taxon>Kineosporiales</taxon>
        <taxon>Kineosporiaceae</taxon>
        <taxon>Spongisporangium</taxon>
    </lineage>
</organism>
<dbReference type="RefSeq" id="WP_398279486.1">
    <property type="nucleotide sequence ID" value="NZ_JBITLV010000003.1"/>
</dbReference>
<comment type="caution">
    <text evidence="4">The sequence shown here is derived from an EMBL/GenBank/DDBJ whole genome shotgun (WGS) entry which is preliminary data.</text>
</comment>
<dbReference type="SUPFAM" id="SSF55811">
    <property type="entry name" value="Nudix"/>
    <property type="match status" value="1"/>
</dbReference>
<keyword evidence="5" id="KW-1185">Reference proteome</keyword>
<comment type="cofactor">
    <cofactor evidence="1">
        <name>Mg(2+)</name>
        <dbReference type="ChEBI" id="CHEBI:18420"/>
    </cofactor>
</comment>
<dbReference type="InterPro" id="IPR015797">
    <property type="entry name" value="NUDIX_hydrolase-like_dom_sf"/>
</dbReference>
<reference evidence="4 5" key="1">
    <citation type="submission" date="2024-10" db="EMBL/GenBank/DDBJ databases">
        <title>The Natural Products Discovery Center: Release of the First 8490 Sequenced Strains for Exploring Actinobacteria Biosynthetic Diversity.</title>
        <authorList>
            <person name="Kalkreuter E."/>
            <person name="Kautsar S.A."/>
            <person name="Yang D."/>
            <person name="Bader C.D."/>
            <person name="Teijaro C.N."/>
            <person name="Fluegel L."/>
            <person name="Davis C.M."/>
            <person name="Simpson J.R."/>
            <person name="Lauterbach L."/>
            <person name="Steele A.D."/>
            <person name="Gui C."/>
            <person name="Meng S."/>
            <person name="Li G."/>
            <person name="Viehrig K."/>
            <person name="Ye F."/>
            <person name="Su P."/>
            <person name="Kiefer A.F."/>
            <person name="Nichols A."/>
            <person name="Cepeda A.J."/>
            <person name="Yan W."/>
            <person name="Fan B."/>
            <person name="Jiang Y."/>
            <person name="Adhikari A."/>
            <person name="Zheng C.-J."/>
            <person name="Schuster L."/>
            <person name="Cowan T.M."/>
            <person name="Smanski M.J."/>
            <person name="Chevrette M.G."/>
            <person name="De Carvalho L.P.S."/>
            <person name="Shen B."/>
        </authorList>
    </citation>
    <scope>NUCLEOTIDE SEQUENCE [LARGE SCALE GENOMIC DNA]</scope>
    <source>
        <strain evidence="4 5">NPDC049639</strain>
    </source>
</reference>